<name>A0A284RD04_ARMOS</name>
<proteinExistence type="predicted"/>
<dbReference type="Proteomes" id="UP000219338">
    <property type="component" value="Unassembled WGS sequence"/>
</dbReference>
<sequence length="182" mass="20643">MLDTQLPDQDRHDIDQSKPNILHRIRAIEPSHVHESLCYDVSSARTSPSESDSIIPADERISLAGGLHYNACQKEAKKTDITLSVVYWAPRWWDWSMACPDRFLPRIGFRHISGKRPRVPSIFFLLYYAGSSFTRIAWTVPCSGIILPDACTNIVMSHCRETEDLSCSQPARSNRASNVTRL</sequence>
<keyword evidence="2" id="KW-1185">Reference proteome</keyword>
<gene>
    <name evidence="1" type="ORF">ARMOST_09979</name>
</gene>
<dbReference type="EMBL" id="FUEG01000007">
    <property type="protein sequence ID" value="SJL06637.1"/>
    <property type="molecule type" value="Genomic_DNA"/>
</dbReference>
<accession>A0A284RD04</accession>
<dbReference type="AlphaFoldDB" id="A0A284RD04"/>
<evidence type="ECO:0000313" key="1">
    <source>
        <dbReference type="EMBL" id="SJL06637.1"/>
    </source>
</evidence>
<evidence type="ECO:0000313" key="2">
    <source>
        <dbReference type="Proteomes" id="UP000219338"/>
    </source>
</evidence>
<reference evidence="2" key="1">
    <citation type="journal article" date="2017" name="Nat. Ecol. Evol.">
        <title>Genome expansion and lineage-specific genetic innovations in the forest pathogenic fungi Armillaria.</title>
        <authorList>
            <person name="Sipos G."/>
            <person name="Prasanna A.N."/>
            <person name="Walter M.C."/>
            <person name="O'Connor E."/>
            <person name="Balint B."/>
            <person name="Krizsan K."/>
            <person name="Kiss B."/>
            <person name="Hess J."/>
            <person name="Varga T."/>
            <person name="Slot J."/>
            <person name="Riley R."/>
            <person name="Boka B."/>
            <person name="Rigling D."/>
            <person name="Barry K."/>
            <person name="Lee J."/>
            <person name="Mihaltcheva S."/>
            <person name="LaButti K."/>
            <person name="Lipzen A."/>
            <person name="Waldron R."/>
            <person name="Moloney N.M."/>
            <person name="Sperisen C."/>
            <person name="Kredics L."/>
            <person name="Vagvoelgyi C."/>
            <person name="Patrignani A."/>
            <person name="Fitzpatrick D."/>
            <person name="Nagy I."/>
            <person name="Doyle S."/>
            <person name="Anderson J.B."/>
            <person name="Grigoriev I.V."/>
            <person name="Gueldener U."/>
            <person name="Muensterkoetter M."/>
            <person name="Nagy L.G."/>
        </authorList>
    </citation>
    <scope>NUCLEOTIDE SEQUENCE [LARGE SCALE GENOMIC DNA]</scope>
    <source>
        <strain evidence="2">C18/9</strain>
    </source>
</reference>
<protein>
    <submittedName>
        <fullName evidence="1">Uncharacterized protein</fullName>
    </submittedName>
</protein>
<organism evidence="1 2">
    <name type="scientific">Armillaria ostoyae</name>
    <name type="common">Armillaria root rot fungus</name>
    <dbReference type="NCBI Taxonomy" id="47428"/>
    <lineage>
        <taxon>Eukaryota</taxon>
        <taxon>Fungi</taxon>
        <taxon>Dikarya</taxon>
        <taxon>Basidiomycota</taxon>
        <taxon>Agaricomycotina</taxon>
        <taxon>Agaricomycetes</taxon>
        <taxon>Agaricomycetidae</taxon>
        <taxon>Agaricales</taxon>
        <taxon>Marasmiineae</taxon>
        <taxon>Physalacriaceae</taxon>
        <taxon>Armillaria</taxon>
    </lineage>
</organism>